<evidence type="ECO:0000313" key="6">
    <source>
        <dbReference type="Proteomes" id="UP000281192"/>
    </source>
</evidence>
<accession>A0A2N5CTD8</accession>
<feature type="region of interest" description="Disordered" evidence="1">
    <location>
        <begin position="187"/>
        <end position="248"/>
    </location>
</feature>
<feature type="compositionally biased region" description="Low complexity" evidence="1">
    <location>
        <begin position="66"/>
        <end position="75"/>
    </location>
</feature>
<dbReference type="EMBL" id="CP026100">
    <property type="protein sequence ID" value="AYV49732.1"/>
    <property type="molecule type" value="Genomic_DNA"/>
</dbReference>
<keyword evidence="6" id="KW-1185">Reference proteome</keyword>
<gene>
    <name evidence="3" type="ORF">C1707_24230</name>
    <name evidence="4" type="ORF">CFHF_12290</name>
</gene>
<name>A0A2N5CTD8_9CAUL</name>
<reference evidence="4 5" key="1">
    <citation type="submission" date="2017-12" db="EMBL/GenBank/DDBJ databases">
        <title>The genome sequence of Caulobacter flavus CGMCC1 15093.</title>
        <authorList>
            <person name="Gao J."/>
            <person name="Mao X."/>
            <person name="Sun J."/>
        </authorList>
    </citation>
    <scope>NUCLEOTIDE SEQUENCE [LARGE SCALE GENOMIC DNA]</scope>
    <source>
        <strain evidence="4 5">CGMCC1 15093</strain>
    </source>
</reference>
<evidence type="ECO:0008006" key="7">
    <source>
        <dbReference type="Google" id="ProtNLM"/>
    </source>
</evidence>
<keyword evidence="2" id="KW-1133">Transmembrane helix</keyword>
<dbReference type="AlphaFoldDB" id="A0A2N5CTD8"/>
<evidence type="ECO:0000313" key="5">
    <source>
        <dbReference type="Proteomes" id="UP000234483"/>
    </source>
</evidence>
<evidence type="ECO:0000256" key="2">
    <source>
        <dbReference type="SAM" id="Phobius"/>
    </source>
</evidence>
<dbReference type="Proteomes" id="UP000281192">
    <property type="component" value="Chromosome"/>
</dbReference>
<dbReference type="OrthoDB" id="7185043at2"/>
<evidence type="ECO:0000313" key="4">
    <source>
        <dbReference type="EMBL" id="PLR14929.1"/>
    </source>
</evidence>
<evidence type="ECO:0000313" key="3">
    <source>
        <dbReference type="EMBL" id="AYV49732.1"/>
    </source>
</evidence>
<reference evidence="3 6" key="2">
    <citation type="submission" date="2018-01" db="EMBL/GenBank/DDBJ databases">
        <title>Complete genome sequence of Caulobacter flavus RHGG3.</title>
        <authorList>
            <person name="Yang E."/>
        </authorList>
    </citation>
    <scope>NUCLEOTIDE SEQUENCE [LARGE SCALE GENOMIC DNA]</scope>
    <source>
        <strain evidence="3 6">RHGG3</strain>
    </source>
</reference>
<keyword evidence="2" id="KW-0472">Membrane</keyword>
<keyword evidence="2" id="KW-0812">Transmembrane</keyword>
<feature type="transmembrane region" description="Helical" evidence="2">
    <location>
        <begin position="12"/>
        <end position="33"/>
    </location>
</feature>
<evidence type="ECO:0000256" key="1">
    <source>
        <dbReference type="SAM" id="MobiDB-lite"/>
    </source>
</evidence>
<feature type="region of interest" description="Disordered" evidence="1">
    <location>
        <begin position="58"/>
        <end position="136"/>
    </location>
</feature>
<dbReference type="Proteomes" id="UP000234483">
    <property type="component" value="Unassembled WGS sequence"/>
</dbReference>
<proteinExistence type="predicted"/>
<protein>
    <recommendedName>
        <fullName evidence="7">Energy transducer TonB</fullName>
    </recommendedName>
</protein>
<feature type="compositionally biased region" description="Basic and acidic residues" evidence="1">
    <location>
        <begin position="199"/>
        <end position="212"/>
    </location>
</feature>
<sequence>MDRPAETKPDKRFWAVAGGSAAVHLAVLAWLALPVREVFPDQDVVSTVTIDLMSEAPREVPREASRQAPAAAANPLPIPREARRPAPSGIAPSPFVAAPSAGQRDRGAGEHPAPLPAAQPGGDLKAALRGSGTGCANDKAVGLNRRERERCDERWGEAARKAPEYAAPIEAGKRRDFDIQSLRQEAARAYRDAPMGPGVDHRSRDGPGRGKDIPMVGGLEQDGLGRERDARGQQLRLLEMQQKKARKD</sequence>
<dbReference type="KEGG" id="cfh:C1707_24230"/>
<organism evidence="4 5">
    <name type="scientific">Caulobacter flavus</name>
    <dbReference type="NCBI Taxonomy" id="1679497"/>
    <lineage>
        <taxon>Bacteria</taxon>
        <taxon>Pseudomonadati</taxon>
        <taxon>Pseudomonadota</taxon>
        <taxon>Alphaproteobacteria</taxon>
        <taxon>Caulobacterales</taxon>
        <taxon>Caulobacteraceae</taxon>
        <taxon>Caulobacter</taxon>
    </lineage>
</organism>
<dbReference type="EMBL" id="PJRQ01000024">
    <property type="protein sequence ID" value="PLR14929.1"/>
    <property type="molecule type" value="Genomic_DNA"/>
</dbReference>